<name>A0ABP7DRB8_9ACTN</name>
<dbReference type="InterPro" id="IPR036890">
    <property type="entry name" value="HATPase_C_sf"/>
</dbReference>
<dbReference type="InterPro" id="IPR050482">
    <property type="entry name" value="Sensor_HK_TwoCompSys"/>
</dbReference>
<evidence type="ECO:0000256" key="4">
    <source>
        <dbReference type="SAM" id="Phobius"/>
    </source>
</evidence>
<evidence type="ECO:0000313" key="7">
    <source>
        <dbReference type="Proteomes" id="UP001500051"/>
    </source>
</evidence>
<keyword evidence="4" id="KW-0812">Transmembrane</keyword>
<dbReference type="Gene3D" id="3.30.565.10">
    <property type="entry name" value="Histidine kinase-like ATPase, C-terminal domain"/>
    <property type="match status" value="1"/>
</dbReference>
<dbReference type="InterPro" id="IPR011712">
    <property type="entry name" value="Sig_transdc_His_kin_sub3_dim/P"/>
</dbReference>
<gene>
    <name evidence="6" type="ORF">GCM10022204_27280</name>
</gene>
<dbReference type="Pfam" id="PF07730">
    <property type="entry name" value="HisKA_3"/>
    <property type="match status" value="1"/>
</dbReference>
<proteinExistence type="predicted"/>
<keyword evidence="4" id="KW-1133">Transmembrane helix</keyword>
<dbReference type="CDD" id="cd16917">
    <property type="entry name" value="HATPase_UhpB-NarQ-NarX-like"/>
    <property type="match status" value="1"/>
</dbReference>
<evidence type="ECO:0000256" key="3">
    <source>
        <dbReference type="ARBA" id="ARBA00023012"/>
    </source>
</evidence>
<dbReference type="InterPro" id="IPR003594">
    <property type="entry name" value="HATPase_dom"/>
</dbReference>
<feature type="transmembrane region" description="Helical" evidence="4">
    <location>
        <begin position="49"/>
        <end position="68"/>
    </location>
</feature>
<evidence type="ECO:0000256" key="2">
    <source>
        <dbReference type="ARBA" id="ARBA00022777"/>
    </source>
</evidence>
<evidence type="ECO:0000259" key="5">
    <source>
        <dbReference type="SMART" id="SM00387"/>
    </source>
</evidence>
<dbReference type="EMBL" id="BAAAYX010000012">
    <property type="protein sequence ID" value="GAA3707824.1"/>
    <property type="molecule type" value="Genomic_DNA"/>
</dbReference>
<keyword evidence="3" id="KW-0902">Two-component regulatory system</keyword>
<evidence type="ECO:0000313" key="6">
    <source>
        <dbReference type="EMBL" id="GAA3707824.1"/>
    </source>
</evidence>
<feature type="transmembrane region" description="Helical" evidence="4">
    <location>
        <begin position="151"/>
        <end position="173"/>
    </location>
</feature>
<comment type="caution">
    <text evidence="6">The sequence shown here is derived from an EMBL/GenBank/DDBJ whole genome shotgun (WGS) entry which is preliminary data.</text>
</comment>
<feature type="domain" description="Histidine kinase/HSP90-like ATPase" evidence="5">
    <location>
        <begin position="302"/>
        <end position="399"/>
    </location>
</feature>
<protein>
    <recommendedName>
        <fullName evidence="5">Histidine kinase/HSP90-like ATPase domain-containing protein</fullName>
    </recommendedName>
</protein>
<reference evidence="7" key="1">
    <citation type="journal article" date="2019" name="Int. J. Syst. Evol. Microbiol.">
        <title>The Global Catalogue of Microorganisms (GCM) 10K type strain sequencing project: providing services to taxonomists for standard genome sequencing and annotation.</title>
        <authorList>
            <consortium name="The Broad Institute Genomics Platform"/>
            <consortium name="The Broad Institute Genome Sequencing Center for Infectious Disease"/>
            <person name="Wu L."/>
            <person name="Ma J."/>
        </authorList>
    </citation>
    <scope>NUCLEOTIDE SEQUENCE [LARGE SCALE GENOMIC DNA]</scope>
    <source>
        <strain evidence="7">JCM 16548</strain>
    </source>
</reference>
<keyword evidence="4" id="KW-0472">Membrane</keyword>
<keyword evidence="7" id="KW-1185">Reference proteome</keyword>
<sequence>MSAPAPASEWADAVLDDPGYLRLVRWVFHARLLCLLLATPATLAGPDPAPTAALTLLMLALASLLFGLGNRQIRVLIRHPLIGMVDIALTLGLLVSVDSAQPAALTVVCSALLTGLLFPRRFLVVLTATLAVGSLGAPRTLLGTLPETWTGWLALIAGTPALVVSFVIIGVLVRSAVVSAVEARSEVAAAVAAVGAADERARLARDMHDSVGKSLHGISLAASALRRTVDDDPVAARALAGELATASQTAAQEARQLLVGLRQGQLDRPTVDVVREILDTWTEDTGVATRLTVVRGVDADPVVTVQLAAALREMLHNIDKHAEATLVEVELTADAGGLELLVRDDGVGFDPSRARRDEAHGHFGLRGLHERAAQVGGAMTIDSDKGEGTTIRWTARRQTIPV</sequence>
<evidence type="ECO:0000256" key="1">
    <source>
        <dbReference type="ARBA" id="ARBA00022679"/>
    </source>
</evidence>
<dbReference type="Gene3D" id="1.20.5.1930">
    <property type="match status" value="1"/>
</dbReference>
<feature type="transmembrane region" description="Helical" evidence="4">
    <location>
        <begin position="100"/>
        <end position="118"/>
    </location>
</feature>
<dbReference type="Proteomes" id="UP001500051">
    <property type="component" value="Unassembled WGS sequence"/>
</dbReference>
<dbReference type="SMART" id="SM00387">
    <property type="entry name" value="HATPase_c"/>
    <property type="match status" value="1"/>
</dbReference>
<dbReference type="RefSeq" id="WP_344812939.1">
    <property type="nucleotide sequence ID" value="NZ_BAAAYX010000012.1"/>
</dbReference>
<accession>A0ABP7DRB8</accession>
<keyword evidence="2" id="KW-0418">Kinase</keyword>
<keyword evidence="1" id="KW-0808">Transferase</keyword>
<dbReference type="Pfam" id="PF02518">
    <property type="entry name" value="HATPase_c"/>
    <property type="match status" value="1"/>
</dbReference>
<dbReference type="SUPFAM" id="SSF55874">
    <property type="entry name" value="ATPase domain of HSP90 chaperone/DNA topoisomerase II/histidine kinase"/>
    <property type="match status" value="1"/>
</dbReference>
<dbReference type="PANTHER" id="PTHR24421">
    <property type="entry name" value="NITRATE/NITRITE SENSOR PROTEIN NARX-RELATED"/>
    <property type="match status" value="1"/>
</dbReference>
<organism evidence="6 7">
    <name type="scientific">Microlunatus aurantiacus</name>
    <dbReference type="NCBI Taxonomy" id="446786"/>
    <lineage>
        <taxon>Bacteria</taxon>
        <taxon>Bacillati</taxon>
        <taxon>Actinomycetota</taxon>
        <taxon>Actinomycetes</taxon>
        <taxon>Propionibacteriales</taxon>
        <taxon>Propionibacteriaceae</taxon>
        <taxon>Microlunatus</taxon>
    </lineage>
</organism>
<feature type="transmembrane region" description="Helical" evidence="4">
    <location>
        <begin position="75"/>
        <end position="94"/>
    </location>
</feature>
<feature type="transmembrane region" description="Helical" evidence="4">
    <location>
        <begin position="123"/>
        <end position="145"/>
    </location>
</feature>